<dbReference type="InterPro" id="IPR010985">
    <property type="entry name" value="Ribbon_hlx_hlx"/>
</dbReference>
<dbReference type="SUPFAM" id="SSF47598">
    <property type="entry name" value="Ribbon-helix-helix"/>
    <property type="match status" value="1"/>
</dbReference>
<evidence type="ECO:0000259" key="1">
    <source>
        <dbReference type="Pfam" id="PF01402"/>
    </source>
</evidence>
<sequence length="111" mass="13051">MATNKKRITVSLTEDQYSTLEKLAKEKGFSKSAILALALEDYSRKELEQKKISENSAWARRKFPLNIVVLTRLFYHYGKRQIKILHLFVISRIYSRRLEVEIGINWCPNCC</sequence>
<evidence type="ECO:0000313" key="2">
    <source>
        <dbReference type="EMBL" id="ABW71676.1"/>
    </source>
</evidence>
<reference evidence="2" key="1">
    <citation type="journal article" date="2009" name="Plasmid">
        <title>Characterization of a novel rolling-circle replication plasmid pYSI8 from Lactobacillus sakei YSI8.</title>
        <authorList>
            <person name="Zhai Z."/>
            <person name="Hao Y."/>
            <person name="Yin S."/>
            <person name="Luan C."/>
            <person name="Zhang L."/>
            <person name="Zhao L."/>
            <person name="Chen D."/>
            <person name="Wang O."/>
            <person name="Luo Y."/>
        </authorList>
    </citation>
    <scope>NUCLEOTIDE SEQUENCE</scope>
    <source>
        <strain evidence="2">YSI8</strain>
        <plasmid evidence="2">pYSI8</plasmid>
    </source>
</reference>
<dbReference type="Pfam" id="PF01402">
    <property type="entry name" value="RHH_1"/>
    <property type="match status" value="1"/>
</dbReference>
<protein>
    <submittedName>
        <fullName evidence="2">CopG</fullName>
    </submittedName>
</protein>
<proteinExistence type="predicted"/>
<dbReference type="EMBL" id="EU185047">
    <property type="protein sequence ID" value="ABW71676.1"/>
    <property type="molecule type" value="Genomic_DNA"/>
</dbReference>
<dbReference type="InterPro" id="IPR002145">
    <property type="entry name" value="CopG"/>
</dbReference>
<name>A8VYA1_LATSK</name>
<dbReference type="InterPro" id="IPR013321">
    <property type="entry name" value="Arc_rbn_hlx_hlx"/>
</dbReference>
<dbReference type="GO" id="GO:0006355">
    <property type="term" value="P:regulation of DNA-templated transcription"/>
    <property type="evidence" value="ECO:0007669"/>
    <property type="project" value="InterPro"/>
</dbReference>
<feature type="domain" description="Ribbon-helix-helix protein CopG" evidence="1">
    <location>
        <begin position="6"/>
        <end position="42"/>
    </location>
</feature>
<dbReference type="AlphaFoldDB" id="A8VYA1"/>
<gene>
    <name evidence="2" type="primary">copG</name>
</gene>
<organism evidence="2">
    <name type="scientific">Latilactobacillus sakei</name>
    <name type="common">Lactobacillus sakei</name>
    <dbReference type="NCBI Taxonomy" id="1599"/>
    <lineage>
        <taxon>Bacteria</taxon>
        <taxon>Bacillati</taxon>
        <taxon>Bacillota</taxon>
        <taxon>Bacilli</taxon>
        <taxon>Lactobacillales</taxon>
        <taxon>Lactobacillaceae</taxon>
        <taxon>Latilactobacillus</taxon>
    </lineage>
</organism>
<dbReference type="Gene3D" id="1.10.1220.10">
    <property type="entry name" value="Met repressor-like"/>
    <property type="match status" value="1"/>
</dbReference>
<accession>A8VYA1</accession>
<keyword evidence="2" id="KW-0614">Plasmid</keyword>
<geneLocation type="plasmid" evidence="2">
    <name>pYSI8</name>
</geneLocation>